<feature type="signal peptide" evidence="1">
    <location>
        <begin position="1"/>
        <end position="19"/>
    </location>
</feature>
<keyword evidence="1" id="KW-0732">Signal</keyword>
<evidence type="ECO:0000259" key="2">
    <source>
        <dbReference type="PROSITE" id="PS50914"/>
    </source>
</evidence>
<evidence type="ECO:0000256" key="1">
    <source>
        <dbReference type="SAM" id="SignalP"/>
    </source>
</evidence>
<sequence length="163" mass="17223">MKVKKIISALALTLAIACAAVSCKSKISDADLKTKVEAAISAEHSDISVDAKDGVITLSGTVGTDTEKQELEKAVKNADEKNVKSVVNNIVVETPQIETSTDDTDLISKVTDATKDFPTVKADVKDGVITVTGSLEQARVQTLKMALDALHPKKVDMSALTVK</sequence>
<organism evidence="3 4">
    <name type="scientific">Sphingobacterium phlebotomi</name>
    <dbReference type="NCBI Taxonomy" id="2605433"/>
    <lineage>
        <taxon>Bacteria</taxon>
        <taxon>Pseudomonadati</taxon>
        <taxon>Bacteroidota</taxon>
        <taxon>Sphingobacteriia</taxon>
        <taxon>Sphingobacteriales</taxon>
        <taxon>Sphingobacteriaceae</taxon>
        <taxon>Sphingobacterium</taxon>
    </lineage>
</organism>
<feature type="domain" description="BON" evidence="2">
    <location>
        <begin position="24"/>
        <end position="94"/>
    </location>
</feature>
<comment type="caution">
    <text evidence="3">The sequence shown here is derived from an EMBL/GenBank/DDBJ whole genome shotgun (WGS) entry which is preliminary data.</text>
</comment>
<keyword evidence="4" id="KW-1185">Reference proteome</keyword>
<dbReference type="Pfam" id="PF04972">
    <property type="entry name" value="BON"/>
    <property type="match status" value="1"/>
</dbReference>
<evidence type="ECO:0000313" key="3">
    <source>
        <dbReference type="EMBL" id="TYR38517.1"/>
    </source>
</evidence>
<gene>
    <name evidence="3" type="ORF">FXV77_02815</name>
</gene>
<proteinExistence type="predicted"/>
<dbReference type="EMBL" id="VTAV01000001">
    <property type="protein sequence ID" value="TYR38517.1"/>
    <property type="molecule type" value="Genomic_DNA"/>
</dbReference>
<dbReference type="InterPro" id="IPR007055">
    <property type="entry name" value="BON_dom"/>
</dbReference>
<reference evidence="3 4" key="1">
    <citation type="submission" date="2019-08" db="EMBL/GenBank/DDBJ databases">
        <title>Phlebobacter frassis gen. nov. sp. nov., a new member of family Sphingobacteriaceae isolated from sand fly rearing media.</title>
        <authorList>
            <person name="Kakumanu M.L."/>
            <person name="Marayati B.F."/>
            <person name="Wada-Katsumata A."/>
            <person name="Wasserberg G."/>
            <person name="Schal C."/>
            <person name="Apperson C.S."/>
            <person name="Ponnusamy L."/>
        </authorList>
    </citation>
    <scope>NUCLEOTIDE SEQUENCE [LARGE SCALE GENOMIC DNA]</scope>
    <source>
        <strain evidence="3 4">SSI9</strain>
    </source>
</reference>
<name>A0A5D4HCX6_9SPHI</name>
<accession>A0A5D4HCX6</accession>
<feature type="chain" id="PRO_5023047426" evidence="1">
    <location>
        <begin position="20"/>
        <end position="163"/>
    </location>
</feature>
<dbReference type="Proteomes" id="UP000322362">
    <property type="component" value="Unassembled WGS sequence"/>
</dbReference>
<evidence type="ECO:0000313" key="4">
    <source>
        <dbReference type="Proteomes" id="UP000322362"/>
    </source>
</evidence>
<dbReference type="PROSITE" id="PS50914">
    <property type="entry name" value="BON"/>
    <property type="match status" value="1"/>
</dbReference>
<dbReference type="Gene3D" id="3.30.1340.30">
    <property type="match status" value="1"/>
</dbReference>
<dbReference type="PROSITE" id="PS51257">
    <property type="entry name" value="PROKAR_LIPOPROTEIN"/>
    <property type="match status" value="1"/>
</dbReference>
<dbReference type="AlphaFoldDB" id="A0A5D4HCX6"/>
<protein>
    <submittedName>
        <fullName evidence="3">BON domain-containing protein</fullName>
    </submittedName>
</protein>